<dbReference type="RefSeq" id="WP_126751228.1">
    <property type="nucleotide sequence ID" value="NZ_JBHUMT010000016.1"/>
</dbReference>
<dbReference type="GO" id="GO:0016491">
    <property type="term" value="F:oxidoreductase activity"/>
    <property type="evidence" value="ECO:0007669"/>
    <property type="project" value="UniProtKB-KW"/>
</dbReference>
<dbReference type="InterPro" id="IPR020843">
    <property type="entry name" value="ER"/>
</dbReference>
<dbReference type="InterPro" id="IPR013149">
    <property type="entry name" value="ADH-like_C"/>
</dbReference>
<dbReference type="Pfam" id="PF08240">
    <property type="entry name" value="ADH_N"/>
    <property type="match status" value="1"/>
</dbReference>
<evidence type="ECO:0000256" key="3">
    <source>
        <dbReference type="RuleBase" id="RU364000"/>
    </source>
</evidence>
<feature type="domain" description="Enoyl reductase (ER)" evidence="4">
    <location>
        <begin position="16"/>
        <end position="334"/>
    </location>
</feature>
<evidence type="ECO:0000313" key="5">
    <source>
        <dbReference type="EMBL" id="RUO67563.1"/>
    </source>
</evidence>
<organism evidence="5 6">
    <name type="scientific">Idiomarina piscisalsi</name>
    <dbReference type="NCBI Taxonomy" id="1096243"/>
    <lineage>
        <taxon>Bacteria</taxon>
        <taxon>Pseudomonadati</taxon>
        <taxon>Pseudomonadota</taxon>
        <taxon>Gammaproteobacteria</taxon>
        <taxon>Alteromonadales</taxon>
        <taxon>Idiomarinaceae</taxon>
        <taxon>Idiomarina</taxon>
    </lineage>
</organism>
<dbReference type="Gene3D" id="3.40.50.720">
    <property type="entry name" value="NAD(P)-binding Rossmann-like Domain"/>
    <property type="match status" value="1"/>
</dbReference>
<dbReference type="Pfam" id="PF00107">
    <property type="entry name" value="ADH_zinc_N"/>
    <property type="match status" value="1"/>
</dbReference>
<gene>
    <name evidence="5" type="ORF">CWI73_01465</name>
</gene>
<comment type="similarity">
    <text evidence="1 3">Belongs to the zinc-containing alcohol dehydrogenase family. Quinone oxidoreductase subfamily.</text>
</comment>
<protein>
    <recommendedName>
        <fullName evidence="3">Zinc-type alcohol dehydrogenase-like protein</fullName>
    </recommendedName>
</protein>
<name>A0A432YW59_9GAMM</name>
<evidence type="ECO:0000313" key="6">
    <source>
        <dbReference type="Proteomes" id="UP000288361"/>
    </source>
</evidence>
<dbReference type="Gene3D" id="3.90.180.10">
    <property type="entry name" value="Medium-chain alcohol dehydrogenases, catalytic domain"/>
    <property type="match status" value="1"/>
</dbReference>
<dbReference type="PANTHER" id="PTHR44154:SF1">
    <property type="entry name" value="QUINONE OXIDOREDUCTASE"/>
    <property type="match status" value="1"/>
</dbReference>
<dbReference type="InterPro" id="IPR036291">
    <property type="entry name" value="NAD(P)-bd_dom_sf"/>
</dbReference>
<comment type="caution">
    <text evidence="5">The sequence shown here is derived from an EMBL/GenBank/DDBJ whole genome shotgun (WGS) entry which is preliminary data.</text>
</comment>
<keyword evidence="3" id="KW-0560">Oxidoreductase</keyword>
<reference evidence="5 6" key="1">
    <citation type="journal article" date="2011" name="Front. Microbiol.">
        <title>Genomic signatures of strain selection and enhancement in Bacillus atrophaeus var. globigii, a historical biowarfare simulant.</title>
        <authorList>
            <person name="Gibbons H.S."/>
            <person name="Broomall S.M."/>
            <person name="McNew L.A."/>
            <person name="Daligault H."/>
            <person name="Chapman C."/>
            <person name="Bruce D."/>
            <person name="Karavis M."/>
            <person name="Krepps M."/>
            <person name="McGregor P.A."/>
            <person name="Hong C."/>
            <person name="Park K.H."/>
            <person name="Akmal A."/>
            <person name="Feldman A."/>
            <person name="Lin J.S."/>
            <person name="Chang W.E."/>
            <person name="Higgs B.W."/>
            <person name="Demirev P."/>
            <person name="Lindquist J."/>
            <person name="Liem A."/>
            <person name="Fochler E."/>
            <person name="Read T.D."/>
            <person name="Tapia R."/>
            <person name="Johnson S."/>
            <person name="Bishop-Lilly K.A."/>
            <person name="Detter C."/>
            <person name="Han C."/>
            <person name="Sozhamannan S."/>
            <person name="Rosenzweig C.N."/>
            <person name="Skowronski E.W."/>
        </authorList>
    </citation>
    <scope>NUCLEOTIDE SEQUENCE [LARGE SCALE GENOMIC DNA]</scope>
    <source>
        <strain evidence="5 6">TPS4-2</strain>
    </source>
</reference>
<keyword evidence="3" id="KW-0862">Zinc</keyword>
<dbReference type="AlphaFoldDB" id="A0A432YW59"/>
<dbReference type="NCBIfam" id="TIGR02817">
    <property type="entry name" value="adh_fam_1"/>
    <property type="match status" value="1"/>
</dbReference>
<keyword evidence="3" id="KW-0479">Metal-binding</keyword>
<evidence type="ECO:0000256" key="1">
    <source>
        <dbReference type="ARBA" id="ARBA00010371"/>
    </source>
</evidence>
<evidence type="ECO:0000259" key="4">
    <source>
        <dbReference type="SMART" id="SM00829"/>
    </source>
</evidence>
<keyword evidence="2" id="KW-0521">NADP</keyword>
<dbReference type="Proteomes" id="UP000288361">
    <property type="component" value="Unassembled WGS sequence"/>
</dbReference>
<accession>A0A432YW59</accession>
<dbReference type="InterPro" id="IPR051603">
    <property type="entry name" value="Zinc-ADH_QOR/CCCR"/>
</dbReference>
<dbReference type="EMBL" id="PIQA01000001">
    <property type="protein sequence ID" value="RUO67563.1"/>
    <property type="molecule type" value="Genomic_DNA"/>
</dbReference>
<dbReference type="PANTHER" id="PTHR44154">
    <property type="entry name" value="QUINONE OXIDOREDUCTASE"/>
    <property type="match status" value="1"/>
</dbReference>
<evidence type="ECO:0000256" key="2">
    <source>
        <dbReference type="ARBA" id="ARBA00022857"/>
    </source>
</evidence>
<dbReference type="InterPro" id="IPR014182">
    <property type="entry name" value="ADH_Zn_typ-1"/>
</dbReference>
<dbReference type="InterPro" id="IPR013154">
    <property type="entry name" value="ADH-like_N"/>
</dbReference>
<sequence>MRAVGYQRSLPIDDPKSLEDIEIDKPTAGDHDLLVKVKAIAVNPVDTKIRMRAEPDSGHKVIGWDAVGEVVETGSKVKGFSVGDRVWYAGDLTRPGCNAEYQAVDCRIVSHAPNTLDDTQAAAMPLTTITAWELLFDRLQIDAPSPNKKRNLLIIGGAGGVGSILTQLAVQLTNATVIATASRPESQQWVKALGAHHVIDHSKPLGEQIENLGIGQVTDVACLTHSEQYFEQSMAFMAPQGRFSLIDDPADPLDIRLMKQKSISLHWEFMYTRSMFTTDDMIKQQELLQSVANLVDNHQVRSTLGQNFGPMNAENLRKAHSALETHKTIGKIVLTVEE</sequence>
<dbReference type="CDD" id="cd08252">
    <property type="entry name" value="AL_MDR"/>
    <property type="match status" value="1"/>
</dbReference>
<proteinExistence type="inferred from homology"/>
<dbReference type="InterPro" id="IPR011032">
    <property type="entry name" value="GroES-like_sf"/>
</dbReference>
<dbReference type="SUPFAM" id="SSF50129">
    <property type="entry name" value="GroES-like"/>
    <property type="match status" value="1"/>
</dbReference>
<dbReference type="SMART" id="SM00829">
    <property type="entry name" value="PKS_ER"/>
    <property type="match status" value="1"/>
</dbReference>
<dbReference type="SUPFAM" id="SSF51735">
    <property type="entry name" value="NAD(P)-binding Rossmann-fold domains"/>
    <property type="match status" value="1"/>
</dbReference>
<dbReference type="GO" id="GO:0008270">
    <property type="term" value="F:zinc ion binding"/>
    <property type="evidence" value="ECO:0007669"/>
    <property type="project" value="InterPro"/>
</dbReference>